<dbReference type="Proteomes" id="UP000030758">
    <property type="component" value="Unassembled WGS sequence"/>
</dbReference>
<keyword evidence="3" id="KW-1185">Reference proteome</keyword>
<accession>A0A085M6J0</accession>
<protein>
    <submittedName>
        <fullName evidence="1">Uncharacterized protein</fullName>
    </submittedName>
</protein>
<sequence>MMGTESEDDMGEVKLLDANTVAKVTYKDPVLFGVPHCVLRVWPSWAHGDQLGHPRKTSNGPLSNAARSCRQPVAVCCGGRELSLLGSSNRVSWKCYTMPTRECTILNLELVTALGPGSVFISRAHSRAKCIYWLWTFIRNGWK</sequence>
<dbReference type="AlphaFoldDB" id="A0A085M6J0"/>
<proteinExistence type="predicted"/>
<dbReference type="EMBL" id="KL367547">
    <property type="protein sequence ID" value="KFD64922.1"/>
    <property type="molecule type" value="Genomic_DNA"/>
</dbReference>
<reference evidence="1 3" key="1">
    <citation type="journal article" date="2014" name="Nat. Genet.">
        <title>Genome and transcriptome of the porcine whipworm Trichuris suis.</title>
        <authorList>
            <person name="Jex A.R."/>
            <person name="Nejsum P."/>
            <person name="Schwarz E.M."/>
            <person name="Hu L."/>
            <person name="Young N.D."/>
            <person name="Hall R.S."/>
            <person name="Korhonen P.K."/>
            <person name="Liao S."/>
            <person name="Thamsborg S."/>
            <person name="Xia J."/>
            <person name="Xu P."/>
            <person name="Wang S."/>
            <person name="Scheerlinck J.P."/>
            <person name="Hofmann A."/>
            <person name="Sternberg P.W."/>
            <person name="Wang J."/>
            <person name="Gasser R.B."/>
        </authorList>
    </citation>
    <scope>NUCLEOTIDE SEQUENCE [LARGE SCALE GENOMIC DNA]</scope>
    <source>
        <strain evidence="2">DCEP-RM93F</strain>
        <strain evidence="1">DCEP-RM93M</strain>
    </source>
</reference>
<evidence type="ECO:0000313" key="2">
    <source>
        <dbReference type="EMBL" id="KFD64922.1"/>
    </source>
</evidence>
<gene>
    <name evidence="1" type="ORF">M513_06327</name>
    <name evidence="2" type="ORF">M514_06327</name>
</gene>
<dbReference type="Proteomes" id="UP000030764">
    <property type="component" value="Unassembled WGS sequence"/>
</dbReference>
<evidence type="ECO:0000313" key="3">
    <source>
        <dbReference type="Proteomes" id="UP000030764"/>
    </source>
</evidence>
<dbReference type="EMBL" id="KL363223">
    <property type="protein sequence ID" value="KFD52836.1"/>
    <property type="molecule type" value="Genomic_DNA"/>
</dbReference>
<name>A0A085M6J0_9BILA</name>
<organism evidence="1 3">
    <name type="scientific">Trichuris suis</name>
    <name type="common">pig whipworm</name>
    <dbReference type="NCBI Taxonomy" id="68888"/>
    <lineage>
        <taxon>Eukaryota</taxon>
        <taxon>Metazoa</taxon>
        <taxon>Ecdysozoa</taxon>
        <taxon>Nematoda</taxon>
        <taxon>Enoplea</taxon>
        <taxon>Dorylaimia</taxon>
        <taxon>Trichinellida</taxon>
        <taxon>Trichuridae</taxon>
        <taxon>Trichuris</taxon>
    </lineage>
</organism>
<evidence type="ECO:0000313" key="1">
    <source>
        <dbReference type="EMBL" id="KFD52836.1"/>
    </source>
</evidence>